<dbReference type="AlphaFoldDB" id="G3JHW1"/>
<evidence type="ECO:0000313" key="13">
    <source>
        <dbReference type="Proteomes" id="UP000001610"/>
    </source>
</evidence>
<sequence length="387" mass="39593">MRLSLLLAILPVALAAPATKRDEPAPLHAAAVESAAIPGKYIVKFKKGSASADNRMHIMAEHAEHVYTNVMQGFAGSLDAETLKALRNHPDVEYIEQDARVSINGWVTQPQSTWGLSRISHRAKTAKGYTYDSSSGEGTCVYVIDTGIDDSHPDFGGRALQVKSFVDGEPADGHGHGTHCAGTIASNTYGVAKKTKVFGVKVLDNNGSGSWSNVIAGMDFVVNDSRERDCPSGTLASMSLGGGYSAAINGGAAELVSSGVFVSVAAGNDNRDAANYSPASEESACTVGATTSADARSAFSNYGRIVDIFAPGSNILSLAPGGGTATMSGTSMAAPHIAGLAAYIGGLEGLTGGSICNRLVQLATRGTLAGIPGGTVNLLAFNGNPSG</sequence>
<dbReference type="GeneID" id="18167143"/>
<dbReference type="InterPro" id="IPR023827">
    <property type="entry name" value="Peptidase_S8_Asp-AS"/>
</dbReference>
<keyword evidence="3 9" id="KW-0732">Signal</keyword>
<gene>
    <name evidence="12" type="ORF">CCM_05123</name>
</gene>
<dbReference type="OMA" id="CGIDYVT"/>
<feature type="active site" description="Charge relay system" evidence="7">
    <location>
        <position position="145"/>
    </location>
</feature>
<feature type="domain" description="Peptidase S8/S53" evidence="10">
    <location>
        <begin position="136"/>
        <end position="344"/>
    </location>
</feature>
<dbReference type="InterPro" id="IPR023828">
    <property type="entry name" value="Peptidase_S8_Ser-AS"/>
</dbReference>
<dbReference type="FunFam" id="3.40.50.200:FF:000014">
    <property type="entry name" value="Proteinase K"/>
    <property type="match status" value="1"/>
</dbReference>
<dbReference type="RefSeq" id="XP_006670332.1">
    <property type="nucleotide sequence ID" value="XM_006670269.1"/>
</dbReference>
<evidence type="ECO:0000256" key="1">
    <source>
        <dbReference type="ARBA" id="ARBA00011073"/>
    </source>
</evidence>
<dbReference type="GO" id="GO:0006508">
    <property type="term" value="P:proteolysis"/>
    <property type="evidence" value="ECO:0007669"/>
    <property type="project" value="UniProtKB-KW"/>
</dbReference>
<dbReference type="SUPFAM" id="SSF54897">
    <property type="entry name" value="Protease propeptides/inhibitors"/>
    <property type="match status" value="1"/>
</dbReference>
<dbReference type="Proteomes" id="UP000001610">
    <property type="component" value="Unassembled WGS sequence"/>
</dbReference>
<dbReference type="InterPro" id="IPR000209">
    <property type="entry name" value="Peptidase_S8/S53_dom"/>
</dbReference>
<evidence type="ECO:0000256" key="3">
    <source>
        <dbReference type="ARBA" id="ARBA00022729"/>
    </source>
</evidence>
<dbReference type="OrthoDB" id="206201at2759"/>
<dbReference type="PROSITE" id="PS00136">
    <property type="entry name" value="SUBTILASE_ASP"/>
    <property type="match status" value="1"/>
</dbReference>
<dbReference type="VEuPathDB" id="FungiDB:CCM_05123"/>
<evidence type="ECO:0000259" key="10">
    <source>
        <dbReference type="Pfam" id="PF00082"/>
    </source>
</evidence>
<feature type="active site" description="Charge relay system" evidence="7">
    <location>
        <position position="331"/>
    </location>
</feature>
<keyword evidence="2 7" id="KW-0645">Protease</keyword>
<dbReference type="PROSITE" id="PS51892">
    <property type="entry name" value="SUBTILASE"/>
    <property type="match status" value="1"/>
</dbReference>
<keyword evidence="5 7" id="KW-0720">Serine protease</keyword>
<dbReference type="Pfam" id="PF00082">
    <property type="entry name" value="Peptidase_S8"/>
    <property type="match status" value="1"/>
</dbReference>
<dbReference type="InParanoid" id="G3JHW1"/>
<dbReference type="KEGG" id="cmt:CCM_05123"/>
<dbReference type="SUPFAM" id="SSF52743">
    <property type="entry name" value="Subtilisin-like"/>
    <property type="match status" value="1"/>
</dbReference>
<dbReference type="InterPro" id="IPR022398">
    <property type="entry name" value="Peptidase_S8_His-AS"/>
</dbReference>
<organism evidence="12 13">
    <name type="scientific">Cordyceps militaris (strain CM01)</name>
    <name type="common">Caterpillar fungus</name>
    <dbReference type="NCBI Taxonomy" id="983644"/>
    <lineage>
        <taxon>Eukaryota</taxon>
        <taxon>Fungi</taxon>
        <taxon>Dikarya</taxon>
        <taxon>Ascomycota</taxon>
        <taxon>Pezizomycotina</taxon>
        <taxon>Sordariomycetes</taxon>
        <taxon>Hypocreomycetidae</taxon>
        <taxon>Hypocreales</taxon>
        <taxon>Cordycipitaceae</taxon>
        <taxon>Cordyceps</taxon>
    </lineage>
</organism>
<evidence type="ECO:0000259" key="11">
    <source>
        <dbReference type="Pfam" id="PF05922"/>
    </source>
</evidence>
<proteinExistence type="inferred from homology"/>
<dbReference type="PROSITE" id="PS00138">
    <property type="entry name" value="SUBTILASE_SER"/>
    <property type="match status" value="1"/>
</dbReference>
<protein>
    <submittedName>
        <fullName evidence="12">Proteinase T</fullName>
    </submittedName>
</protein>
<dbReference type="InterPro" id="IPR034193">
    <property type="entry name" value="PCSK9_ProteinaseK-like"/>
</dbReference>
<keyword evidence="6" id="KW-1015">Disulfide bond</keyword>
<dbReference type="InterPro" id="IPR015500">
    <property type="entry name" value="Peptidase_S8_subtilisin-rel"/>
</dbReference>
<evidence type="ECO:0000313" key="12">
    <source>
        <dbReference type="EMBL" id="EGX90967.1"/>
    </source>
</evidence>
<evidence type="ECO:0000256" key="4">
    <source>
        <dbReference type="ARBA" id="ARBA00022801"/>
    </source>
</evidence>
<feature type="signal peptide" evidence="9">
    <location>
        <begin position="1"/>
        <end position="15"/>
    </location>
</feature>
<feature type="chain" id="PRO_5012429404" evidence="9">
    <location>
        <begin position="16"/>
        <end position="387"/>
    </location>
</feature>
<keyword evidence="4 7" id="KW-0378">Hydrolase</keyword>
<dbReference type="InterPro" id="IPR010259">
    <property type="entry name" value="S8pro/Inhibitor_I9"/>
</dbReference>
<dbReference type="Gene3D" id="3.30.70.80">
    <property type="entry name" value="Peptidase S8 propeptide/proteinase inhibitor I9"/>
    <property type="match status" value="1"/>
</dbReference>
<evidence type="ECO:0000256" key="6">
    <source>
        <dbReference type="ARBA" id="ARBA00023157"/>
    </source>
</evidence>
<name>G3JHW1_CORMM</name>
<dbReference type="InterPro" id="IPR037045">
    <property type="entry name" value="S8pro/Inhibitor_I9_sf"/>
</dbReference>
<dbReference type="CDD" id="cd04077">
    <property type="entry name" value="Peptidases_S8_PCSK9_ProteinaseK_like"/>
    <property type="match status" value="1"/>
</dbReference>
<dbReference type="PROSITE" id="PS00137">
    <property type="entry name" value="SUBTILASE_HIS"/>
    <property type="match status" value="1"/>
</dbReference>
<evidence type="ECO:0000256" key="8">
    <source>
        <dbReference type="RuleBase" id="RU003355"/>
    </source>
</evidence>
<dbReference type="GO" id="GO:0004252">
    <property type="term" value="F:serine-type endopeptidase activity"/>
    <property type="evidence" value="ECO:0007669"/>
    <property type="project" value="UniProtKB-UniRule"/>
</dbReference>
<dbReference type="PANTHER" id="PTHR43806:SF58">
    <property type="entry name" value="ALKALINE PROTEASE 1-RELATED"/>
    <property type="match status" value="1"/>
</dbReference>
<dbReference type="GO" id="GO:0005576">
    <property type="term" value="C:extracellular region"/>
    <property type="evidence" value="ECO:0007669"/>
    <property type="project" value="UniProtKB-ARBA"/>
</dbReference>
<dbReference type="eggNOG" id="KOG1153">
    <property type="taxonomic scope" value="Eukaryota"/>
</dbReference>
<dbReference type="EMBL" id="JH126402">
    <property type="protein sequence ID" value="EGX90967.1"/>
    <property type="molecule type" value="Genomic_DNA"/>
</dbReference>
<dbReference type="PANTHER" id="PTHR43806">
    <property type="entry name" value="PEPTIDASE S8"/>
    <property type="match status" value="1"/>
</dbReference>
<evidence type="ECO:0000256" key="5">
    <source>
        <dbReference type="ARBA" id="ARBA00022825"/>
    </source>
</evidence>
<feature type="domain" description="Inhibitor I9" evidence="11">
    <location>
        <begin position="40"/>
        <end position="103"/>
    </location>
</feature>
<evidence type="ECO:0000256" key="2">
    <source>
        <dbReference type="ARBA" id="ARBA00022670"/>
    </source>
</evidence>
<dbReference type="HOGENOM" id="CLU_011263_1_0_1"/>
<comment type="similarity">
    <text evidence="1 7 8">Belongs to the peptidase S8 family.</text>
</comment>
<feature type="active site" description="Charge relay system" evidence="7">
    <location>
        <position position="176"/>
    </location>
</feature>
<dbReference type="InterPro" id="IPR050131">
    <property type="entry name" value="Peptidase_S8_subtilisin-like"/>
</dbReference>
<dbReference type="Pfam" id="PF05922">
    <property type="entry name" value="Inhibitor_I9"/>
    <property type="match status" value="1"/>
</dbReference>
<reference evidence="12 13" key="1">
    <citation type="journal article" date="2011" name="Genome Biol.">
        <title>Genome sequence of the insect pathogenic fungus Cordyceps militaris, a valued traditional Chinese medicine.</title>
        <authorList>
            <person name="Zheng P."/>
            <person name="Xia Y."/>
            <person name="Xiao G."/>
            <person name="Xiong C."/>
            <person name="Hu X."/>
            <person name="Zhang S."/>
            <person name="Zheng H."/>
            <person name="Huang Y."/>
            <person name="Zhou Y."/>
            <person name="Wang S."/>
            <person name="Zhao G.P."/>
            <person name="Liu X."/>
            <person name="St Leger R.J."/>
            <person name="Wang C."/>
        </authorList>
    </citation>
    <scope>NUCLEOTIDE SEQUENCE [LARGE SCALE GENOMIC DNA]</scope>
    <source>
        <strain evidence="12 13">CM01</strain>
    </source>
</reference>
<dbReference type="PRINTS" id="PR00723">
    <property type="entry name" value="SUBTILISIN"/>
</dbReference>
<dbReference type="Gene3D" id="3.40.50.200">
    <property type="entry name" value="Peptidase S8/S53 domain"/>
    <property type="match status" value="1"/>
</dbReference>
<dbReference type="InterPro" id="IPR036852">
    <property type="entry name" value="Peptidase_S8/S53_dom_sf"/>
</dbReference>
<evidence type="ECO:0000256" key="9">
    <source>
        <dbReference type="SAM" id="SignalP"/>
    </source>
</evidence>
<evidence type="ECO:0000256" key="7">
    <source>
        <dbReference type="PROSITE-ProRule" id="PRU01240"/>
    </source>
</evidence>
<keyword evidence="13" id="KW-1185">Reference proteome</keyword>
<accession>G3JHW1</accession>